<dbReference type="AlphaFoldDB" id="A0A0H2YSP3"/>
<dbReference type="EMBL" id="CP000246">
    <property type="protein sequence ID" value="ABG84024.1"/>
    <property type="molecule type" value="Genomic_DNA"/>
</dbReference>
<keyword evidence="2" id="KW-1185">Reference proteome</keyword>
<evidence type="ECO:0000313" key="1">
    <source>
        <dbReference type="EMBL" id="ABG84024.1"/>
    </source>
</evidence>
<dbReference type="KEGG" id="cpf:CPF_1023"/>
<dbReference type="PaxDb" id="195103-CPF_1023"/>
<reference evidence="1 2" key="1">
    <citation type="journal article" date="2006" name="Genome Res.">
        <title>Skewed genomic variability in strains of the toxigenic bacterial pathogen, Clostridium perfringens.</title>
        <authorList>
            <person name="Myers G.S."/>
            <person name="Rasko D.A."/>
            <person name="Cheung J.K."/>
            <person name="Ravel J."/>
            <person name="Seshadri R."/>
            <person name="Deboy R.T."/>
            <person name="Ren Q."/>
            <person name="Varga J."/>
            <person name="Awad M.M."/>
            <person name="Brinkac L.M."/>
            <person name="Daugherty S.C."/>
            <person name="Haft D.H."/>
            <person name="Dodson R.J."/>
            <person name="Madupu R."/>
            <person name="Nelson W.C."/>
            <person name="Rosovitz M.J."/>
            <person name="Sullivan S.A."/>
            <person name="Khouri H."/>
            <person name="Dimitrov G.I."/>
            <person name="Watkins K.L."/>
            <person name="Mulligan S."/>
            <person name="Benton J."/>
            <person name="Radune D."/>
            <person name="Fisher D.J."/>
            <person name="Atkins H.S."/>
            <person name="Hiscox T."/>
            <person name="Jost B.H."/>
            <person name="Billington S.J."/>
            <person name="Songer J.G."/>
            <person name="McClane B.A."/>
            <person name="Titball R.W."/>
            <person name="Rood J.I."/>
            <person name="Melville S.B."/>
            <person name="Paulsen I.T."/>
        </authorList>
    </citation>
    <scope>NUCLEOTIDE SEQUENCE [LARGE SCALE GENOMIC DNA]</scope>
    <source>
        <strain evidence="2">ATCC 13124 / DSM 756 / JCM 1290 / NCIMB 6125 / NCTC 8237 / S 107 / Type A</strain>
    </source>
</reference>
<dbReference type="RefSeq" id="WP_003475677.1">
    <property type="nucleotide sequence ID" value="NC_008261.1"/>
</dbReference>
<sequence>MARKCFFIDLDDMPKTDEDICLEVERYCGKNNLPFDFIKKTSPVIAKIKDNKYEITKKYENGRFLNRWILSCKAVN</sequence>
<protein>
    <recommendedName>
        <fullName evidence="3">DUF4318 domain-containing protein</fullName>
    </recommendedName>
</protein>
<proteinExistence type="predicted"/>
<organism evidence="1 2">
    <name type="scientific">Clostridium perfringens (strain ATCC 13124 / DSM 756 / JCM 1290 / NCIMB 6125 / NCTC 8237 / Type A)</name>
    <dbReference type="NCBI Taxonomy" id="195103"/>
    <lineage>
        <taxon>Bacteria</taxon>
        <taxon>Bacillati</taxon>
        <taxon>Bacillota</taxon>
        <taxon>Clostridia</taxon>
        <taxon>Eubacteriales</taxon>
        <taxon>Clostridiaceae</taxon>
        <taxon>Clostridium</taxon>
    </lineage>
</organism>
<name>A0A0H2YSP3_CLOP1</name>
<dbReference type="Proteomes" id="UP000001823">
    <property type="component" value="Chromosome"/>
</dbReference>
<evidence type="ECO:0008006" key="3">
    <source>
        <dbReference type="Google" id="ProtNLM"/>
    </source>
</evidence>
<evidence type="ECO:0000313" key="2">
    <source>
        <dbReference type="Proteomes" id="UP000001823"/>
    </source>
</evidence>
<gene>
    <name evidence="1" type="ordered locus">CPF_1023</name>
</gene>
<accession>A0A0H2YSP3</accession>
<dbReference type="HOGENOM" id="CLU_2648135_0_0_9"/>